<sequence>MNNDWHWRANQHDRPEKFSPRDRAIGGGLFGSGLGLGTLTAVLSFPIARSRPWLKGGSGWGAFKLSG</sequence>
<keyword evidence="2" id="KW-1133">Transmembrane helix</keyword>
<evidence type="ECO:0000256" key="2">
    <source>
        <dbReference type="SAM" id="Phobius"/>
    </source>
</evidence>
<dbReference type="Proteomes" id="UP001604335">
    <property type="component" value="Unassembled WGS sequence"/>
</dbReference>
<evidence type="ECO:0000313" key="4">
    <source>
        <dbReference type="Proteomes" id="UP001604335"/>
    </source>
</evidence>
<keyword evidence="4" id="KW-1185">Reference proteome</keyword>
<organism evidence="3 4">
    <name type="scientific">Limnothrix redekei LRLZ20PSL1</name>
    <dbReference type="NCBI Taxonomy" id="3112953"/>
    <lineage>
        <taxon>Bacteria</taxon>
        <taxon>Bacillati</taxon>
        <taxon>Cyanobacteriota</taxon>
        <taxon>Cyanophyceae</taxon>
        <taxon>Pseudanabaenales</taxon>
        <taxon>Pseudanabaenaceae</taxon>
        <taxon>Limnothrix</taxon>
    </lineage>
</organism>
<feature type="transmembrane region" description="Helical" evidence="2">
    <location>
        <begin position="24"/>
        <end position="45"/>
    </location>
</feature>
<name>A0ABW7CAX5_9CYAN</name>
<gene>
    <name evidence="3" type="ORF">VPK24_11725</name>
</gene>
<keyword evidence="2" id="KW-0812">Transmembrane</keyword>
<dbReference type="EMBL" id="JAZAQF010000069">
    <property type="protein sequence ID" value="MFG3818308.1"/>
    <property type="molecule type" value="Genomic_DNA"/>
</dbReference>
<proteinExistence type="predicted"/>
<keyword evidence="2" id="KW-0472">Membrane</keyword>
<evidence type="ECO:0000256" key="1">
    <source>
        <dbReference type="SAM" id="MobiDB-lite"/>
    </source>
</evidence>
<reference evidence="4" key="1">
    <citation type="journal article" date="2024" name="Algal Res.">
        <title>Biochemical, toxicological and genomic investigation of a high-biomass producing Limnothrix strain isolated from Italian shallow drinking water reservoir.</title>
        <authorList>
            <person name="Simonazzi M."/>
            <person name="Shishido T.K."/>
            <person name="Delbaje E."/>
            <person name="Wahlsten M."/>
            <person name="Fewer D.P."/>
            <person name="Sivonen K."/>
            <person name="Pezzolesi L."/>
            <person name="Pistocchi R."/>
        </authorList>
    </citation>
    <scope>NUCLEOTIDE SEQUENCE [LARGE SCALE GENOMIC DNA]</scope>
    <source>
        <strain evidence="4">LRLZ20PSL1</strain>
    </source>
</reference>
<evidence type="ECO:0000313" key="3">
    <source>
        <dbReference type="EMBL" id="MFG3818308.1"/>
    </source>
</evidence>
<protein>
    <submittedName>
        <fullName evidence="3">Uncharacterized protein</fullName>
    </submittedName>
</protein>
<comment type="caution">
    <text evidence="3">The sequence shown here is derived from an EMBL/GenBank/DDBJ whole genome shotgun (WGS) entry which is preliminary data.</text>
</comment>
<feature type="region of interest" description="Disordered" evidence="1">
    <location>
        <begin position="1"/>
        <end position="20"/>
    </location>
</feature>
<dbReference type="RefSeq" id="WP_393013553.1">
    <property type="nucleotide sequence ID" value="NZ_JAZAQF010000069.1"/>
</dbReference>
<accession>A0ABW7CAX5</accession>